<feature type="transmembrane region" description="Helical" evidence="1">
    <location>
        <begin position="292"/>
        <end position="310"/>
    </location>
</feature>
<sequence>MASHTSVSPSANSISVAAPPAAGRLASLDIMRGLVMVIMAIDHTRDFFTNVPFAPENLKFTYYSLFFTRWITHFCAPLFFFLAGTGAYFYGRRRTPQALSRFLWTRGLWLIVLEFTVVGFAWTFLVRGGFFGVIWALGASMVIMAVWIRMPLPWIASLSILMIATHDLVDRVRPRQFGSFAWLWTILHVRGLAVLPFQIPKLVLFQIVPWVGVMAAGYCLGALYQFDGSRRNKILVRLGMVLTMAFILLRATNLYGNPPVGLGGVSQGDWHLQPTVEKTVILFLDVEKYPPSLQFLLMTMGPSLLLLAWLEKSKLPRWTDPLVTFGRVPLFFYVLHLYLIHLLAVAVAPLFHQPVAWLFHGAFFGGTPDDYGHGLPFVYLMWVITVVILYIPCRWFAALKQRRKHWWLSYL</sequence>
<gene>
    <name evidence="3" type="ORF">SBA1_1390007</name>
</gene>
<evidence type="ECO:0000313" key="3">
    <source>
        <dbReference type="EMBL" id="SPF35103.1"/>
    </source>
</evidence>
<feature type="transmembrane region" description="Helical" evidence="1">
    <location>
        <begin position="235"/>
        <end position="256"/>
    </location>
</feature>
<feature type="transmembrane region" description="Helical" evidence="1">
    <location>
        <begin position="180"/>
        <end position="197"/>
    </location>
</feature>
<feature type="transmembrane region" description="Helical" evidence="1">
    <location>
        <begin position="130"/>
        <end position="148"/>
    </location>
</feature>
<keyword evidence="1" id="KW-0812">Transmembrane</keyword>
<dbReference type="OrthoDB" id="508112at2"/>
<dbReference type="Pfam" id="PF07786">
    <property type="entry name" value="HGSNAT_cat"/>
    <property type="match status" value="1"/>
</dbReference>
<feature type="transmembrane region" description="Helical" evidence="1">
    <location>
        <begin position="330"/>
        <end position="351"/>
    </location>
</feature>
<evidence type="ECO:0000259" key="2">
    <source>
        <dbReference type="Pfam" id="PF07786"/>
    </source>
</evidence>
<keyword evidence="1" id="KW-1133">Transmembrane helix</keyword>
<dbReference type="Proteomes" id="UP000238701">
    <property type="component" value="Unassembled WGS sequence"/>
</dbReference>
<feature type="transmembrane region" description="Helical" evidence="1">
    <location>
        <begin position="203"/>
        <end position="223"/>
    </location>
</feature>
<feature type="domain" description="Heparan-alpha-glucosaminide N-acetyltransferase catalytic" evidence="2">
    <location>
        <begin position="24"/>
        <end position="233"/>
    </location>
</feature>
<dbReference type="InterPro" id="IPR012429">
    <property type="entry name" value="HGSNAT_cat"/>
</dbReference>
<evidence type="ECO:0000313" key="4">
    <source>
        <dbReference type="Proteomes" id="UP000238701"/>
    </source>
</evidence>
<organism evidence="3 4">
    <name type="scientific">Candidatus Sulfotelmatobacter kueseliae</name>
    <dbReference type="NCBI Taxonomy" id="2042962"/>
    <lineage>
        <taxon>Bacteria</taxon>
        <taxon>Pseudomonadati</taxon>
        <taxon>Acidobacteriota</taxon>
        <taxon>Terriglobia</taxon>
        <taxon>Terriglobales</taxon>
        <taxon>Candidatus Korobacteraceae</taxon>
        <taxon>Candidatus Sulfotelmatobacter</taxon>
    </lineage>
</organism>
<dbReference type="EMBL" id="OMOD01000045">
    <property type="protein sequence ID" value="SPF35103.1"/>
    <property type="molecule type" value="Genomic_DNA"/>
</dbReference>
<accession>A0A2U3K634</accession>
<proteinExistence type="predicted"/>
<protein>
    <submittedName>
        <fullName evidence="3">Putative membrane protein</fullName>
    </submittedName>
</protein>
<keyword evidence="1" id="KW-0472">Membrane</keyword>
<evidence type="ECO:0000256" key="1">
    <source>
        <dbReference type="SAM" id="Phobius"/>
    </source>
</evidence>
<dbReference type="PANTHER" id="PTHR40407">
    <property type="entry name" value="MEMBRANE PROTEIN-LIKE PROTEIN"/>
    <property type="match status" value="1"/>
</dbReference>
<dbReference type="PANTHER" id="PTHR40407:SF1">
    <property type="entry name" value="HEPARAN-ALPHA-GLUCOSAMINIDE N-ACETYLTRANSFERASE CATALYTIC DOMAIN-CONTAINING PROTEIN"/>
    <property type="match status" value="1"/>
</dbReference>
<feature type="transmembrane region" description="Helical" evidence="1">
    <location>
        <begin position="103"/>
        <end position="124"/>
    </location>
</feature>
<feature type="transmembrane region" description="Helical" evidence="1">
    <location>
        <begin position="377"/>
        <end position="397"/>
    </location>
</feature>
<dbReference type="AlphaFoldDB" id="A0A2U3K634"/>
<feature type="transmembrane region" description="Helical" evidence="1">
    <location>
        <begin position="70"/>
        <end position="91"/>
    </location>
</feature>
<reference evidence="4" key="1">
    <citation type="submission" date="2018-02" db="EMBL/GenBank/DDBJ databases">
        <authorList>
            <person name="Hausmann B."/>
        </authorList>
    </citation>
    <scope>NUCLEOTIDE SEQUENCE [LARGE SCALE GENOMIC DNA]</scope>
    <source>
        <strain evidence="4">Peat soil MAG SbA1</strain>
    </source>
</reference>
<name>A0A2U3K634_9BACT</name>